<sequence>MAKGNSQIDFSKLTVEETLKQLNVDPKIGLTKEDV</sequence>
<reference evidence="1" key="1">
    <citation type="submission" date="2018-06" db="EMBL/GenBank/DDBJ databases">
        <authorList>
            <person name="Zhirakovskaya E."/>
        </authorList>
    </citation>
    <scope>NUCLEOTIDE SEQUENCE</scope>
</reference>
<dbReference type="AlphaFoldDB" id="A0A3B1C1X0"/>
<dbReference type="EMBL" id="UOGD01000213">
    <property type="protein sequence ID" value="VAX22092.1"/>
    <property type="molecule type" value="Genomic_DNA"/>
</dbReference>
<name>A0A3B1C1X0_9ZZZZ</name>
<proteinExistence type="predicted"/>
<evidence type="ECO:0000313" key="1">
    <source>
        <dbReference type="EMBL" id="VAX22092.1"/>
    </source>
</evidence>
<organism evidence="1">
    <name type="scientific">hydrothermal vent metagenome</name>
    <dbReference type="NCBI Taxonomy" id="652676"/>
    <lineage>
        <taxon>unclassified sequences</taxon>
        <taxon>metagenomes</taxon>
        <taxon>ecological metagenomes</taxon>
    </lineage>
</organism>
<gene>
    <name evidence="1" type="ORF">MNBD_IGNAVI01-480</name>
</gene>
<protein>
    <submittedName>
        <fullName evidence="1">Uncharacterized protein</fullName>
    </submittedName>
</protein>
<accession>A0A3B1C1X0</accession>